<organism evidence="13 14">
    <name type="scientific">Rhipicephalus microplus</name>
    <name type="common">Cattle tick</name>
    <name type="synonym">Boophilus microplus</name>
    <dbReference type="NCBI Taxonomy" id="6941"/>
    <lineage>
        <taxon>Eukaryota</taxon>
        <taxon>Metazoa</taxon>
        <taxon>Ecdysozoa</taxon>
        <taxon>Arthropoda</taxon>
        <taxon>Chelicerata</taxon>
        <taxon>Arachnida</taxon>
        <taxon>Acari</taxon>
        <taxon>Parasitiformes</taxon>
        <taxon>Ixodida</taxon>
        <taxon>Ixodoidea</taxon>
        <taxon>Ixodidae</taxon>
        <taxon>Rhipicephalinae</taxon>
        <taxon>Rhipicephalus</taxon>
        <taxon>Boophilus</taxon>
    </lineage>
</organism>
<keyword evidence="7 11" id="KW-0472">Membrane</keyword>
<dbReference type="AlphaFoldDB" id="A0A9J6F3I4"/>
<dbReference type="GO" id="GO:0008528">
    <property type="term" value="F:G protein-coupled peptide receptor activity"/>
    <property type="evidence" value="ECO:0007669"/>
    <property type="project" value="TreeGrafter"/>
</dbReference>
<comment type="similarity">
    <text evidence="2 10">Belongs to the G-protein coupled receptor 1 family.</text>
</comment>
<evidence type="ECO:0000259" key="12">
    <source>
        <dbReference type="PROSITE" id="PS50262"/>
    </source>
</evidence>
<keyword evidence="4 10" id="KW-0812">Transmembrane</keyword>
<accession>A0A9J6F3I4</accession>
<reference evidence="13" key="1">
    <citation type="journal article" date="2020" name="Cell">
        <title>Large-Scale Comparative Analyses of Tick Genomes Elucidate Their Genetic Diversity and Vector Capacities.</title>
        <authorList>
            <consortium name="Tick Genome and Microbiome Consortium (TIGMIC)"/>
            <person name="Jia N."/>
            <person name="Wang J."/>
            <person name="Shi W."/>
            <person name="Du L."/>
            <person name="Sun Y."/>
            <person name="Zhan W."/>
            <person name="Jiang J.F."/>
            <person name="Wang Q."/>
            <person name="Zhang B."/>
            <person name="Ji P."/>
            <person name="Bell-Sakyi L."/>
            <person name="Cui X.M."/>
            <person name="Yuan T.T."/>
            <person name="Jiang B.G."/>
            <person name="Yang W.F."/>
            <person name="Lam T.T."/>
            <person name="Chang Q.C."/>
            <person name="Ding S.J."/>
            <person name="Wang X.J."/>
            <person name="Zhu J.G."/>
            <person name="Ruan X.D."/>
            <person name="Zhao L."/>
            <person name="Wei J.T."/>
            <person name="Ye R.Z."/>
            <person name="Que T.C."/>
            <person name="Du C.H."/>
            <person name="Zhou Y.H."/>
            <person name="Cheng J.X."/>
            <person name="Dai P.F."/>
            <person name="Guo W.B."/>
            <person name="Han X.H."/>
            <person name="Huang E.J."/>
            <person name="Li L.F."/>
            <person name="Wei W."/>
            <person name="Gao Y.C."/>
            <person name="Liu J.Z."/>
            <person name="Shao H.Z."/>
            <person name="Wang X."/>
            <person name="Wang C.C."/>
            <person name="Yang T.C."/>
            <person name="Huo Q.B."/>
            <person name="Li W."/>
            <person name="Chen H.Y."/>
            <person name="Chen S.E."/>
            <person name="Zhou L.G."/>
            <person name="Ni X.B."/>
            <person name="Tian J.H."/>
            <person name="Sheng Y."/>
            <person name="Liu T."/>
            <person name="Pan Y.S."/>
            <person name="Xia L.Y."/>
            <person name="Li J."/>
            <person name="Zhao F."/>
            <person name="Cao W.C."/>
        </authorList>
    </citation>
    <scope>NUCLEOTIDE SEQUENCE</scope>
    <source>
        <strain evidence="13">Rmic-2018</strain>
    </source>
</reference>
<keyword evidence="3" id="KW-1003">Cell membrane</keyword>
<evidence type="ECO:0000256" key="7">
    <source>
        <dbReference type="ARBA" id="ARBA00023136"/>
    </source>
</evidence>
<evidence type="ECO:0000256" key="8">
    <source>
        <dbReference type="ARBA" id="ARBA00023170"/>
    </source>
</evidence>
<protein>
    <recommendedName>
        <fullName evidence="12">G-protein coupled receptors family 1 profile domain-containing protein</fullName>
    </recommendedName>
</protein>
<dbReference type="SUPFAM" id="SSF81321">
    <property type="entry name" value="Family A G protein-coupled receptor-like"/>
    <property type="match status" value="1"/>
</dbReference>
<dbReference type="PRINTS" id="PR00237">
    <property type="entry name" value="GPCRRHODOPSN"/>
</dbReference>
<dbReference type="Gene3D" id="1.20.1070.10">
    <property type="entry name" value="Rhodopsin 7-helix transmembrane proteins"/>
    <property type="match status" value="1"/>
</dbReference>
<reference evidence="13" key="2">
    <citation type="submission" date="2021-09" db="EMBL/GenBank/DDBJ databases">
        <authorList>
            <person name="Jia N."/>
            <person name="Wang J."/>
            <person name="Shi W."/>
            <person name="Du L."/>
            <person name="Sun Y."/>
            <person name="Zhan W."/>
            <person name="Jiang J."/>
            <person name="Wang Q."/>
            <person name="Zhang B."/>
            <person name="Ji P."/>
            <person name="Sakyi L.B."/>
            <person name="Cui X."/>
            <person name="Yuan T."/>
            <person name="Jiang B."/>
            <person name="Yang W."/>
            <person name="Lam T.T.-Y."/>
            <person name="Chang Q."/>
            <person name="Ding S."/>
            <person name="Wang X."/>
            <person name="Zhu J."/>
            <person name="Ruan X."/>
            <person name="Zhao L."/>
            <person name="Wei J."/>
            <person name="Que T."/>
            <person name="Du C."/>
            <person name="Cheng J."/>
            <person name="Dai P."/>
            <person name="Han X."/>
            <person name="Huang E."/>
            <person name="Gao Y."/>
            <person name="Liu J."/>
            <person name="Shao H."/>
            <person name="Ye R."/>
            <person name="Li L."/>
            <person name="Wei W."/>
            <person name="Wang X."/>
            <person name="Wang C."/>
            <person name="Huo Q."/>
            <person name="Li W."/>
            <person name="Guo W."/>
            <person name="Chen H."/>
            <person name="Chen S."/>
            <person name="Zhou L."/>
            <person name="Zhou L."/>
            <person name="Ni X."/>
            <person name="Tian J."/>
            <person name="Zhou Y."/>
            <person name="Sheng Y."/>
            <person name="Liu T."/>
            <person name="Pan Y."/>
            <person name="Xia L."/>
            <person name="Li J."/>
            <person name="Zhao F."/>
            <person name="Cao W."/>
        </authorList>
    </citation>
    <scope>NUCLEOTIDE SEQUENCE</scope>
    <source>
        <strain evidence="13">Rmic-2018</strain>
        <tissue evidence="13">Larvae</tissue>
    </source>
</reference>
<keyword evidence="9 10" id="KW-0807">Transducer</keyword>
<dbReference type="Proteomes" id="UP000821866">
    <property type="component" value="Chromosome 1"/>
</dbReference>
<proteinExistence type="inferred from homology"/>
<dbReference type="PROSITE" id="PS50262">
    <property type="entry name" value="G_PROTEIN_RECEP_F1_2"/>
    <property type="match status" value="1"/>
</dbReference>
<evidence type="ECO:0000313" key="13">
    <source>
        <dbReference type="EMBL" id="KAH8041354.1"/>
    </source>
</evidence>
<keyword evidence="6 10" id="KW-0297">G-protein coupled receptor</keyword>
<feature type="transmembrane region" description="Helical" evidence="11">
    <location>
        <begin position="51"/>
        <end position="73"/>
    </location>
</feature>
<name>A0A9J6F3I4_RHIMP</name>
<dbReference type="InterPro" id="IPR000276">
    <property type="entry name" value="GPCR_Rhodpsn"/>
</dbReference>
<dbReference type="InterPro" id="IPR017452">
    <property type="entry name" value="GPCR_Rhodpsn_7TM"/>
</dbReference>
<evidence type="ECO:0000256" key="3">
    <source>
        <dbReference type="ARBA" id="ARBA00022475"/>
    </source>
</evidence>
<evidence type="ECO:0000256" key="11">
    <source>
        <dbReference type="SAM" id="Phobius"/>
    </source>
</evidence>
<dbReference type="VEuPathDB" id="VectorBase:LOC119186551"/>
<evidence type="ECO:0000256" key="2">
    <source>
        <dbReference type="ARBA" id="ARBA00010663"/>
    </source>
</evidence>
<dbReference type="Pfam" id="PF00001">
    <property type="entry name" value="7tm_1"/>
    <property type="match status" value="1"/>
</dbReference>
<feature type="transmembrane region" description="Helical" evidence="11">
    <location>
        <begin position="85"/>
        <end position="105"/>
    </location>
</feature>
<dbReference type="PROSITE" id="PS00237">
    <property type="entry name" value="G_PROTEIN_RECEP_F1_1"/>
    <property type="match status" value="1"/>
</dbReference>
<gene>
    <name evidence="13" type="ORF">HPB51_014635</name>
</gene>
<dbReference type="PANTHER" id="PTHR24230">
    <property type="entry name" value="G-PROTEIN COUPLED RECEPTOR"/>
    <property type="match status" value="1"/>
</dbReference>
<evidence type="ECO:0000256" key="4">
    <source>
        <dbReference type="ARBA" id="ARBA00022692"/>
    </source>
</evidence>
<evidence type="ECO:0000256" key="1">
    <source>
        <dbReference type="ARBA" id="ARBA00004651"/>
    </source>
</evidence>
<evidence type="ECO:0000313" key="14">
    <source>
        <dbReference type="Proteomes" id="UP000821866"/>
    </source>
</evidence>
<evidence type="ECO:0000256" key="9">
    <source>
        <dbReference type="ARBA" id="ARBA00023224"/>
    </source>
</evidence>
<comment type="subcellular location">
    <subcellularLocation>
        <location evidence="1">Cell membrane</location>
        <topology evidence="1">Multi-pass membrane protein</topology>
    </subcellularLocation>
</comment>
<feature type="transmembrane region" description="Helical" evidence="11">
    <location>
        <begin position="164"/>
        <end position="183"/>
    </location>
</feature>
<sequence length="193" mass="21334">MVSNDTLSKLISMPIFSELNDTSLTMALDASAATPALPEELTFTRKSLIQVIVYVVLFMAAAAGNVPVFLSLLGKRARKSRIKLMMMHLAVADLIVTFVMIPLEVAWRLTVCWVAGNAMCKIMQILRAFGPYLSSMVLVCISADRYFAVLHPLRVHDARRRGKFMLAAAWYISLACSLPQVIAKTIFLSCTTC</sequence>
<dbReference type="GO" id="GO:0005886">
    <property type="term" value="C:plasma membrane"/>
    <property type="evidence" value="ECO:0007669"/>
    <property type="project" value="UniProtKB-SubCell"/>
</dbReference>
<keyword evidence="14" id="KW-1185">Reference proteome</keyword>
<keyword evidence="5 11" id="KW-1133">Transmembrane helix</keyword>
<feature type="domain" description="G-protein coupled receptors family 1 profile" evidence="12">
    <location>
        <begin position="64"/>
        <end position="193"/>
    </location>
</feature>
<dbReference type="PANTHER" id="PTHR24230:SF163">
    <property type="entry name" value="CORAZONIN RECEPTOR, ISOFORM B"/>
    <property type="match status" value="1"/>
</dbReference>
<evidence type="ECO:0000256" key="5">
    <source>
        <dbReference type="ARBA" id="ARBA00022989"/>
    </source>
</evidence>
<evidence type="ECO:0000256" key="6">
    <source>
        <dbReference type="ARBA" id="ARBA00023040"/>
    </source>
</evidence>
<feature type="transmembrane region" description="Helical" evidence="11">
    <location>
        <begin position="125"/>
        <end position="143"/>
    </location>
</feature>
<dbReference type="EMBL" id="JABSTU010000001">
    <property type="protein sequence ID" value="KAH8041354.1"/>
    <property type="molecule type" value="Genomic_DNA"/>
</dbReference>
<keyword evidence="8 10" id="KW-0675">Receptor</keyword>
<evidence type="ECO:0000256" key="10">
    <source>
        <dbReference type="RuleBase" id="RU000688"/>
    </source>
</evidence>
<dbReference type="GO" id="GO:0007218">
    <property type="term" value="P:neuropeptide signaling pathway"/>
    <property type="evidence" value="ECO:0007669"/>
    <property type="project" value="TreeGrafter"/>
</dbReference>
<comment type="caution">
    <text evidence="13">The sequence shown here is derived from an EMBL/GenBank/DDBJ whole genome shotgun (WGS) entry which is preliminary data.</text>
</comment>